<dbReference type="AlphaFoldDB" id="A0A832W747"/>
<dbReference type="SUPFAM" id="SSF49265">
    <property type="entry name" value="Fibronectin type III"/>
    <property type="match status" value="3"/>
</dbReference>
<evidence type="ECO:0008006" key="4">
    <source>
        <dbReference type="Google" id="ProtNLM"/>
    </source>
</evidence>
<sequence length="743" mass="83266">MNIFAKKCYLRLFTITIFIALVLNGIVAIGSAAPTLIYPSADEYVTLDASNSLTFNWTEVDGATNYHLEVSRYSDFHTLTRDRTTTNTYYYVAVEQNATYYWRVSAYVNGNWENPSSYGVFYTFEEPEPLVPTLIYPSADEYVTLDASNSLTFNWTEVDGATNYHLEVSRYPDFHTLTRDRTTTNTYYYVAVEQNATYYWRVSAYVNGDWEEPCNYSVFYTFEEPEPPAPTLIYPSADEYVTLDASNSLTFNWTEVEDATNYHLEVSRYSDFHTLTRDRTTTNTYYYVAVEQNATYYWRVSAYVNGDWEEPCNYSVFYTFEETEPGTGNLTYLTIGPSGCNYTVDGDDDQVQINQALAAVDALGGGTVELVGPFTYDITETILIGDNTRLISTTGAVIRLNDDCMWNSMVPVIGQLDGTYTATHDVEICGLEFDCNEANLTHLGTYDSNNLERKWGKGFYNAIYIRGGTSEANFAYNISIHDNHFYDGMGDSARIFNARNFTYYANEAENMQHATVYCAQVLGADIYDNEIEHITNAGIRFDNSEDAIIHDNILRDYTGTTSAPKYGSEGIQIGNQDAISRLTNNITIYDNDIQGGLDAIQLMDALGTAGTTAQTVLIYNNTIHDSGICTWAKYNGAISVWNWGNGLTIYHNQINDSYGAGILVYNAYSGCTMDVYENNIVGVYDTLATNPTYRLGVTGYGILNYIGSAYMDVNATSNYITGCSTGAYYGVTPTSTASEPNVW</sequence>
<dbReference type="InterPro" id="IPR036116">
    <property type="entry name" value="FN3_sf"/>
</dbReference>
<dbReference type="EMBL" id="DUJU01000083">
    <property type="protein sequence ID" value="HIH93874.1"/>
    <property type="molecule type" value="Genomic_DNA"/>
</dbReference>
<keyword evidence="1" id="KW-0677">Repeat</keyword>
<organism evidence="2 3">
    <name type="scientific">Methanosarcina acetivorans</name>
    <dbReference type="NCBI Taxonomy" id="2214"/>
    <lineage>
        <taxon>Archaea</taxon>
        <taxon>Methanobacteriati</taxon>
        <taxon>Methanobacteriota</taxon>
        <taxon>Stenosarchaea group</taxon>
        <taxon>Methanomicrobia</taxon>
        <taxon>Methanosarcinales</taxon>
        <taxon>Methanosarcinaceae</taxon>
        <taxon>Methanosarcina</taxon>
    </lineage>
</organism>
<dbReference type="RefSeq" id="WP_011022901.1">
    <property type="nucleotide sequence ID" value="NZ_DUJU01000083.1"/>
</dbReference>
<dbReference type="InterPro" id="IPR012334">
    <property type="entry name" value="Pectin_lyas_fold"/>
</dbReference>
<evidence type="ECO:0000256" key="1">
    <source>
        <dbReference type="ARBA" id="ARBA00022737"/>
    </source>
</evidence>
<dbReference type="InterPro" id="IPR006626">
    <property type="entry name" value="PbH1"/>
</dbReference>
<evidence type="ECO:0000313" key="2">
    <source>
        <dbReference type="EMBL" id="HIH93874.1"/>
    </source>
</evidence>
<name>A0A832W747_9EURY</name>
<protein>
    <recommendedName>
        <fullName evidence="4">Fibronectin type-III domain-containing protein</fullName>
    </recommendedName>
</protein>
<dbReference type="PANTHER" id="PTHR22990:SF15">
    <property type="entry name" value="F-BOX ONLY PROTEIN 10"/>
    <property type="match status" value="1"/>
</dbReference>
<comment type="caution">
    <text evidence="2">The sequence shown here is derived from an EMBL/GenBank/DDBJ whole genome shotgun (WGS) entry which is preliminary data.</text>
</comment>
<dbReference type="InterPro" id="IPR011050">
    <property type="entry name" value="Pectin_lyase_fold/virulence"/>
</dbReference>
<dbReference type="SMART" id="SM00710">
    <property type="entry name" value="PbH1"/>
    <property type="match status" value="7"/>
</dbReference>
<accession>A0A832W747</accession>
<evidence type="ECO:0000313" key="3">
    <source>
        <dbReference type="Proteomes" id="UP000600774"/>
    </source>
</evidence>
<dbReference type="PANTHER" id="PTHR22990">
    <property type="entry name" value="F-BOX ONLY PROTEIN"/>
    <property type="match status" value="1"/>
</dbReference>
<dbReference type="InterPro" id="IPR051550">
    <property type="entry name" value="SCF-Subunits/Alg-Epimerases"/>
</dbReference>
<reference evidence="2" key="1">
    <citation type="journal article" date="2020" name="bioRxiv">
        <title>A rank-normalized archaeal taxonomy based on genome phylogeny resolves widespread incomplete and uneven classifications.</title>
        <authorList>
            <person name="Rinke C."/>
            <person name="Chuvochina M."/>
            <person name="Mussig A.J."/>
            <person name="Chaumeil P.-A."/>
            <person name="Waite D.W."/>
            <person name="Whitman W.B."/>
            <person name="Parks D.H."/>
            <person name="Hugenholtz P."/>
        </authorList>
    </citation>
    <scope>NUCLEOTIDE SEQUENCE</scope>
    <source>
        <strain evidence="2">UBA8876</strain>
    </source>
</reference>
<gene>
    <name evidence="2" type="ORF">HA338_07455</name>
</gene>
<dbReference type="Gene3D" id="2.160.20.10">
    <property type="entry name" value="Single-stranded right-handed beta-helix, Pectin lyase-like"/>
    <property type="match status" value="1"/>
</dbReference>
<dbReference type="InterPro" id="IPR013783">
    <property type="entry name" value="Ig-like_fold"/>
</dbReference>
<dbReference type="Gene3D" id="2.60.40.10">
    <property type="entry name" value="Immunoglobulins"/>
    <property type="match status" value="3"/>
</dbReference>
<proteinExistence type="predicted"/>
<dbReference type="Proteomes" id="UP000600774">
    <property type="component" value="Unassembled WGS sequence"/>
</dbReference>
<dbReference type="SUPFAM" id="SSF51126">
    <property type="entry name" value="Pectin lyase-like"/>
    <property type="match status" value="1"/>
</dbReference>